<dbReference type="Gene3D" id="3.30.1130.10">
    <property type="match status" value="1"/>
</dbReference>
<protein>
    <recommendedName>
        <fullName evidence="5">Dihydroneopterin triphosphate 2'-epimerase</fullName>
        <ecNumber evidence="4">5.1.99.7</ecNumber>
    </recommendedName>
    <alternativeName>
        <fullName evidence="6">D-erythro-7,8-dihydroneopterin triphosphate epimerase</fullName>
    </alternativeName>
</protein>
<dbReference type="STRING" id="207954.MED92_01259"/>
<keyword evidence="2" id="KW-0413">Isomerase</keyword>
<evidence type="ECO:0000256" key="2">
    <source>
        <dbReference type="ARBA" id="ARBA00023235"/>
    </source>
</evidence>
<dbReference type="InterPro" id="IPR006157">
    <property type="entry name" value="FolB_dom"/>
</dbReference>
<organism evidence="8 9">
    <name type="scientific">Neptuniibacter caesariensis</name>
    <dbReference type="NCBI Taxonomy" id="207954"/>
    <lineage>
        <taxon>Bacteria</taxon>
        <taxon>Pseudomonadati</taxon>
        <taxon>Pseudomonadota</taxon>
        <taxon>Gammaproteobacteria</taxon>
        <taxon>Oceanospirillales</taxon>
        <taxon>Oceanospirillaceae</taxon>
        <taxon>Neptuniibacter</taxon>
    </lineage>
</organism>
<dbReference type="InterPro" id="IPR006156">
    <property type="entry name" value="Dihydroneopterin_aldolase"/>
</dbReference>
<dbReference type="AlphaFoldDB" id="A0A2G6JM74"/>
<dbReference type="PANTHER" id="PTHR42844">
    <property type="entry name" value="DIHYDRONEOPTERIN ALDOLASE 1-RELATED"/>
    <property type="match status" value="1"/>
</dbReference>
<evidence type="ECO:0000256" key="1">
    <source>
        <dbReference type="ARBA" id="ARBA00005708"/>
    </source>
</evidence>
<evidence type="ECO:0000259" key="7">
    <source>
        <dbReference type="SMART" id="SM00905"/>
    </source>
</evidence>
<evidence type="ECO:0000256" key="3">
    <source>
        <dbReference type="ARBA" id="ARBA00043806"/>
    </source>
</evidence>
<dbReference type="PANTHER" id="PTHR42844:SF10">
    <property type="entry name" value="DIHYDRONEOPTERIN TRIPHOSPHATE 2'-EPIMERASE"/>
    <property type="match status" value="1"/>
</dbReference>
<dbReference type="EMBL" id="PDSH01000020">
    <property type="protein sequence ID" value="PIE23629.1"/>
    <property type="molecule type" value="Genomic_DNA"/>
</dbReference>
<accession>A0A2G6JM74</accession>
<evidence type="ECO:0000313" key="8">
    <source>
        <dbReference type="EMBL" id="PIE23629.1"/>
    </source>
</evidence>
<sequence length="128" mass="14731">MLSNAIINITNLRLRTYIGFNPEEREKQQDVIINIEIQYPASHGFSEDDVEKALNYKTITKQVIKHVEEGRFLLLEKLVSDVLEICSSHPWTVYAKVTVDKPHALRFADSVSLSLEWKKAPFSDEGRD</sequence>
<dbReference type="InterPro" id="IPR043133">
    <property type="entry name" value="GTP-CH-I_C/QueF"/>
</dbReference>
<evidence type="ECO:0000313" key="9">
    <source>
        <dbReference type="Proteomes" id="UP000243469"/>
    </source>
</evidence>
<dbReference type="GO" id="GO:0008719">
    <property type="term" value="F:dihydroneopterin triphosphate 2'-epimerase activity"/>
    <property type="evidence" value="ECO:0007669"/>
    <property type="project" value="UniProtKB-EC"/>
</dbReference>
<comment type="catalytic activity">
    <reaction evidence="3">
        <text>7,8-dihydroneopterin 3'-triphosphate = 7,8-dihydromonapterin 3'-triphosphate</text>
        <dbReference type="Rhea" id="RHEA:28346"/>
        <dbReference type="ChEBI" id="CHEBI:58462"/>
        <dbReference type="ChEBI" id="CHEBI:61186"/>
        <dbReference type="EC" id="5.1.99.7"/>
    </reaction>
</comment>
<dbReference type="NCBIfam" id="NF008418">
    <property type="entry name" value="PRK11245.1"/>
    <property type="match status" value="1"/>
</dbReference>
<comment type="caution">
    <text evidence="8">The sequence shown here is derived from an EMBL/GenBank/DDBJ whole genome shotgun (WGS) entry which is preliminary data.</text>
</comment>
<evidence type="ECO:0000256" key="5">
    <source>
        <dbReference type="ARBA" id="ARBA00044197"/>
    </source>
</evidence>
<dbReference type="NCBIfam" id="TIGR00526">
    <property type="entry name" value="folB_dom"/>
    <property type="match status" value="1"/>
</dbReference>
<dbReference type="EC" id="5.1.99.7" evidence="4"/>
<comment type="similarity">
    <text evidence="1">Belongs to the DHNA family.</text>
</comment>
<feature type="domain" description="Dihydroneopterin aldolase/epimerase" evidence="7">
    <location>
        <begin position="7"/>
        <end position="117"/>
    </location>
</feature>
<dbReference type="GO" id="GO:0004150">
    <property type="term" value="F:dihydroneopterin aldolase activity"/>
    <property type="evidence" value="ECO:0007669"/>
    <property type="project" value="InterPro"/>
</dbReference>
<name>A0A2G6JM74_NEPCE</name>
<dbReference type="Proteomes" id="UP000243469">
    <property type="component" value="Unassembled WGS sequence"/>
</dbReference>
<dbReference type="Pfam" id="PF02152">
    <property type="entry name" value="FolB"/>
    <property type="match status" value="1"/>
</dbReference>
<reference evidence="8 9" key="1">
    <citation type="submission" date="2017-10" db="EMBL/GenBank/DDBJ databases">
        <title>Novel microbial diversity and functional potential in the marine mammal oral microbiome.</title>
        <authorList>
            <person name="Dudek N.K."/>
            <person name="Sun C.L."/>
            <person name="Burstein D."/>
            <person name="Kantor R.S."/>
            <person name="Aliaga Goltsman D.S."/>
            <person name="Bik E.M."/>
            <person name="Thomas B.C."/>
            <person name="Banfield J.F."/>
            <person name="Relman D.A."/>
        </authorList>
    </citation>
    <scope>NUCLEOTIDE SEQUENCE [LARGE SCALE GENOMIC DNA]</scope>
    <source>
        <strain evidence="8">DOLJORAL78_47_21</strain>
    </source>
</reference>
<proteinExistence type="inferred from homology"/>
<dbReference type="SUPFAM" id="SSF55620">
    <property type="entry name" value="Tetrahydrobiopterin biosynthesis enzymes-like"/>
    <property type="match status" value="1"/>
</dbReference>
<dbReference type="GO" id="GO:0005829">
    <property type="term" value="C:cytosol"/>
    <property type="evidence" value="ECO:0007669"/>
    <property type="project" value="TreeGrafter"/>
</dbReference>
<gene>
    <name evidence="8" type="ORF">CSA60_04220</name>
</gene>
<dbReference type="GO" id="GO:0006760">
    <property type="term" value="P:folic acid-containing compound metabolic process"/>
    <property type="evidence" value="ECO:0007669"/>
    <property type="project" value="InterPro"/>
</dbReference>
<evidence type="ECO:0000256" key="4">
    <source>
        <dbReference type="ARBA" id="ARBA00044039"/>
    </source>
</evidence>
<evidence type="ECO:0000256" key="6">
    <source>
        <dbReference type="ARBA" id="ARBA00044306"/>
    </source>
</evidence>
<dbReference type="SMART" id="SM00905">
    <property type="entry name" value="FolB"/>
    <property type="match status" value="1"/>
</dbReference>